<organism evidence="3 4">
    <name type="scientific">Bifidobacterium animalis subsp. animalis IM386</name>
    <dbReference type="NCBI Taxonomy" id="1402194"/>
    <lineage>
        <taxon>Bacteria</taxon>
        <taxon>Bacillati</taxon>
        <taxon>Actinomycetota</taxon>
        <taxon>Actinomycetes</taxon>
        <taxon>Bifidobacteriales</taxon>
        <taxon>Bifidobacteriaceae</taxon>
        <taxon>Bifidobacterium</taxon>
    </lineage>
</organism>
<dbReference type="AlphaFoldDB" id="A0AAV2W0Z8"/>
<gene>
    <name evidence="3" type="ORF">BANIM336_00573</name>
</gene>
<keyword evidence="1" id="KW-0812">Transmembrane</keyword>
<evidence type="ECO:0000313" key="4">
    <source>
        <dbReference type="Proteomes" id="UP000035645"/>
    </source>
</evidence>
<feature type="domain" description="TadE-like" evidence="2">
    <location>
        <begin position="19"/>
        <end position="61"/>
    </location>
</feature>
<reference evidence="3 4" key="2">
    <citation type="submission" date="2015-01" db="EMBL/GenBank/DDBJ databases">
        <title>Genome sequence of a Bifidobacterium animalis strain.</title>
        <authorList>
            <person name="Bogovic-Matijasic B."/>
            <person name="Hacin B."/>
            <person name="Citar M."/>
            <person name="Svigelj K."/>
            <person name="Stempelj M."/>
            <person name="Rogelj I."/>
        </authorList>
    </citation>
    <scope>NUCLEOTIDE SEQUENCE [LARGE SCALE GENOMIC DNA]</scope>
    <source>
        <strain evidence="3 4">IM386</strain>
    </source>
</reference>
<feature type="transmembrane region" description="Helical" evidence="1">
    <location>
        <begin position="20"/>
        <end position="42"/>
    </location>
</feature>
<comment type="caution">
    <text evidence="3">The sequence shown here is derived from an EMBL/GenBank/DDBJ whole genome shotgun (WGS) entry which is preliminary data.</text>
</comment>
<evidence type="ECO:0000259" key="2">
    <source>
        <dbReference type="Pfam" id="PF07811"/>
    </source>
</evidence>
<evidence type="ECO:0000256" key="1">
    <source>
        <dbReference type="SAM" id="Phobius"/>
    </source>
</evidence>
<keyword evidence="1" id="KW-0472">Membrane</keyword>
<accession>A0AAV2W0Z8</accession>
<name>A0AAV2W0Z8_9BIFI</name>
<dbReference type="Proteomes" id="UP000035645">
    <property type="component" value="Unassembled WGS sequence"/>
</dbReference>
<dbReference type="RefSeq" id="WP_014697147.1">
    <property type="nucleotide sequence ID" value="NZ_CBUQ010000005.1"/>
</dbReference>
<dbReference type="InterPro" id="IPR012495">
    <property type="entry name" value="TadE-like_dom"/>
</dbReference>
<reference evidence="3 4" key="1">
    <citation type="submission" date="2013-10" db="EMBL/GenBank/DDBJ databases">
        <authorList>
            <person name="Manrique M."/>
        </authorList>
    </citation>
    <scope>NUCLEOTIDE SEQUENCE [LARGE SCALE GENOMIC DNA]</scope>
    <source>
        <strain evidence="3 4">IM386</strain>
    </source>
</reference>
<protein>
    <recommendedName>
        <fullName evidence="2">TadE-like domain-containing protein</fullName>
    </recommendedName>
</protein>
<keyword evidence="1" id="KW-1133">Transmembrane helix</keyword>
<dbReference type="Pfam" id="PF07811">
    <property type="entry name" value="TadE"/>
    <property type="match status" value="1"/>
</dbReference>
<evidence type="ECO:0000313" key="3">
    <source>
        <dbReference type="EMBL" id="CDI67264.1"/>
    </source>
</evidence>
<dbReference type="EMBL" id="CBUQ010000005">
    <property type="protein sequence ID" value="CDI67264.1"/>
    <property type="molecule type" value="Genomic_DNA"/>
</dbReference>
<proteinExistence type="predicted"/>
<sequence length="129" mass="13195">MSGHAFGHALRHLQRDDEGAATAEFAVVLPVIVVLAALLLYLGRASVVSVGCQDAAANAARALMVAGNALESGSQAVAQTAAGDGVRIQVRTAGNGFEVIAHCAVVADPWGVVPRTVTGRAHGIWQEES</sequence>